<dbReference type="InterPro" id="IPR036397">
    <property type="entry name" value="RNaseH_sf"/>
</dbReference>
<proteinExistence type="predicted"/>
<dbReference type="Proteomes" id="UP000178912">
    <property type="component" value="Unassembled WGS sequence"/>
</dbReference>
<sequence>MNVTSSKENRRTPWVEIPSILKWDIGLFAIRTAFKKEGFARRIARRKPDLSYTNQIARLQWAIEYEDWTEDQWFSVVWSDETWVKPGKHTKKWVTRKIGYEEEYHPDCIEARYQRKIGWMFWSTISGKYGRHKGLFWEKD</sequence>
<evidence type="ECO:0008006" key="3">
    <source>
        <dbReference type="Google" id="ProtNLM"/>
    </source>
</evidence>
<dbReference type="OrthoDB" id="3533651at2759"/>
<protein>
    <recommendedName>
        <fullName evidence="3">Transposase Tc1-like domain-containing protein</fullName>
    </recommendedName>
</protein>
<dbReference type="Gene3D" id="3.30.420.10">
    <property type="entry name" value="Ribonuclease H-like superfamily/Ribonuclease H"/>
    <property type="match status" value="1"/>
</dbReference>
<reference evidence="2" key="1">
    <citation type="submission" date="2016-03" db="EMBL/GenBank/DDBJ databases">
        <authorList>
            <person name="Guldener U."/>
        </authorList>
    </citation>
    <scope>NUCLEOTIDE SEQUENCE [LARGE SCALE GENOMIC DNA]</scope>
    <source>
        <strain evidence="2">04CH-RAC-A.6.1</strain>
    </source>
</reference>
<organism evidence="1 2">
    <name type="scientific">Rhynchosporium agropyri</name>
    <dbReference type="NCBI Taxonomy" id="914238"/>
    <lineage>
        <taxon>Eukaryota</taxon>
        <taxon>Fungi</taxon>
        <taxon>Dikarya</taxon>
        <taxon>Ascomycota</taxon>
        <taxon>Pezizomycotina</taxon>
        <taxon>Leotiomycetes</taxon>
        <taxon>Helotiales</taxon>
        <taxon>Ploettnerulaceae</taxon>
        <taxon>Rhynchosporium</taxon>
    </lineage>
</organism>
<evidence type="ECO:0000313" key="1">
    <source>
        <dbReference type="EMBL" id="CZT09976.1"/>
    </source>
</evidence>
<dbReference type="GO" id="GO:0003676">
    <property type="term" value="F:nucleic acid binding"/>
    <property type="evidence" value="ECO:0007669"/>
    <property type="project" value="InterPro"/>
</dbReference>
<evidence type="ECO:0000313" key="2">
    <source>
        <dbReference type="Proteomes" id="UP000178912"/>
    </source>
</evidence>
<dbReference type="EMBL" id="FJUX01000122">
    <property type="protein sequence ID" value="CZT09976.1"/>
    <property type="molecule type" value="Genomic_DNA"/>
</dbReference>
<gene>
    <name evidence="1" type="ORF">RAG0_14580</name>
</gene>
<name>A0A1E1LHI8_9HELO</name>
<accession>A0A1E1LHI8</accession>
<dbReference type="AlphaFoldDB" id="A0A1E1LHI8"/>
<keyword evidence="2" id="KW-1185">Reference proteome</keyword>